<feature type="region of interest" description="Disordered" evidence="1">
    <location>
        <begin position="1"/>
        <end position="21"/>
    </location>
</feature>
<evidence type="ECO:0000256" key="1">
    <source>
        <dbReference type="SAM" id="MobiDB-lite"/>
    </source>
</evidence>
<proteinExistence type="predicted"/>
<keyword evidence="3" id="KW-1185">Reference proteome</keyword>
<accession>A0A392WBF3</accession>
<evidence type="ECO:0000313" key="2">
    <source>
        <dbReference type="EMBL" id="MCI97119.1"/>
    </source>
</evidence>
<dbReference type="Proteomes" id="UP000265520">
    <property type="component" value="Unassembled WGS sequence"/>
</dbReference>
<feature type="non-terminal residue" evidence="2">
    <location>
        <position position="50"/>
    </location>
</feature>
<reference evidence="2 3" key="1">
    <citation type="journal article" date="2018" name="Front. Plant Sci.">
        <title>Red Clover (Trifolium pratense) and Zigzag Clover (T. medium) - A Picture of Genomic Similarities and Differences.</title>
        <authorList>
            <person name="Dluhosova J."/>
            <person name="Istvanek J."/>
            <person name="Nedelnik J."/>
            <person name="Repkova J."/>
        </authorList>
    </citation>
    <scope>NUCLEOTIDE SEQUENCE [LARGE SCALE GENOMIC DNA]</scope>
    <source>
        <strain evidence="3">cv. 10/8</strain>
        <tissue evidence="2">Leaf</tissue>
    </source>
</reference>
<comment type="caution">
    <text evidence="2">The sequence shown here is derived from an EMBL/GenBank/DDBJ whole genome shotgun (WGS) entry which is preliminary data.</text>
</comment>
<sequence length="50" mass="5514">MNLRDEPHDPAPRANNRPSLTNLFATSRDAPALAAPRANNRGFSINLPQF</sequence>
<name>A0A392WBF3_9FABA</name>
<organism evidence="2 3">
    <name type="scientific">Trifolium medium</name>
    <dbReference type="NCBI Taxonomy" id="97028"/>
    <lineage>
        <taxon>Eukaryota</taxon>
        <taxon>Viridiplantae</taxon>
        <taxon>Streptophyta</taxon>
        <taxon>Embryophyta</taxon>
        <taxon>Tracheophyta</taxon>
        <taxon>Spermatophyta</taxon>
        <taxon>Magnoliopsida</taxon>
        <taxon>eudicotyledons</taxon>
        <taxon>Gunneridae</taxon>
        <taxon>Pentapetalae</taxon>
        <taxon>rosids</taxon>
        <taxon>fabids</taxon>
        <taxon>Fabales</taxon>
        <taxon>Fabaceae</taxon>
        <taxon>Papilionoideae</taxon>
        <taxon>50 kb inversion clade</taxon>
        <taxon>NPAAA clade</taxon>
        <taxon>Hologalegina</taxon>
        <taxon>IRL clade</taxon>
        <taxon>Trifolieae</taxon>
        <taxon>Trifolium</taxon>
    </lineage>
</organism>
<feature type="compositionally biased region" description="Basic and acidic residues" evidence="1">
    <location>
        <begin position="1"/>
        <end position="11"/>
    </location>
</feature>
<protein>
    <submittedName>
        <fullName evidence="2">Uncharacterized protein</fullName>
    </submittedName>
</protein>
<dbReference type="EMBL" id="LXQA011433427">
    <property type="protein sequence ID" value="MCI97119.1"/>
    <property type="molecule type" value="Genomic_DNA"/>
</dbReference>
<dbReference type="AlphaFoldDB" id="A0A392WBF3"/>
<evidence type="ECO:0000313" key="3">
    <source>
        <dbReference type="Proteomes" id="UP000265520"/>
    </source>
</evidence>